<dbReference type="InterPro" id="IPR004242">
    <property type="entry name" value="Transposase_21"/>
</dbReference>
<evidence type="ECO:0008006" key="3">
    <source>
        <dbReference type="Google" id="ProtNLM"/>
    </source>
</evidence>
<gene>
    <name evidence="1" type="ORF">P5673_030438</name>
</gene>
<dbReference type="EMBL" id="JARQWQ010000130">
    <property type="protein sequence ID" value="KAK2549211.1"/>
    <property type="molecule type" value="Genomic_DNA"/>
</dbReference>
<dbReference type="Pfam" id="PF02992">
    <property type="entry name" value="Transposase_21"/>
    <property type="match status" value="1"/>
</dbReference>
<dbReference type="Proteomes" id="UP001249851">
    <property type="component" value="Unassembled WGS sequence"/>
</dbReference>
<sequence length="454" mass="51102">MTAIQEVILTIASSKRKKSPACGFCVTDSAVEMLLKFLSRFFWVLGTFDENSAMALVAKRFPNSLYKLWKHLGLLNEGELVKYVVCLKCKSLYDYREGIKCRCGRQVSARCKFVAWSRHPHRRKRGPCDEILLKTVCTGSKTFLYPRMVYPYNSVTKSLQLFLSRPGFWEKCQEWRKQIFPDDVKTDIYQGNVWKELSSIGFLSHINSLALMLNVDWFRPHKHSPGSVGVLYLVLLSLPRHEWYKLENIIVVGILPGPSEPTPTANTFLETLVRELQTLWTCNERFSIYGSLFKRPIKIGLVCVSSDIPAARKIGGSLGHMAAQGCSRCSGSVKVTQDPLEQYLSLQEHREAPFNNLNCCDWTAGGCIYPVSAIKDSNLDSEDLHALKSVYQERLGLDKMSSIEMPFTVSEFKAFKLGSVLYGSTQGQTTWSSFVLANWAGTEGSLASSTGCDD</sequence>
<evidence type="ECO:0000313" key="2">
    <source>
        <dbReference type="Proteomes" id="UP001249851"/>
    </source>
</evidence>
<dbReference type="AlphaFoldDB" id="A0AAD9UTC0"/>
<protein>
    <recommendedName>
        <fullName evidence="3">Transposase</fullName>
    </recommendedName>
</protein>
<reference evidence="1" key="2">
    <citation type="journal article" date="2023" name="Science">
        <title>Genomic signatures of disease resistance in endangered staghorn corals.</title>
        <authorList>
            <person name="Vollmer S.V."/>
            <person name="Selwyn J.D."/>
            <person name="Despard B.A."/>
            <person name="Roesel C.L."/>
        </authorList>
    </citation>
    <scope>NUCLEOTIDE SEQUENCE</scope>
    <source>
        <strain evidence="1">K2</strain>
    </source>
</reference>
<keyword evidence="2" id="KW-1185">Reference proteome</keyword>
<comment type="caution">
    <text evidence="1">The sequence shown here is derived from an EMBL/GenBank/DDBJ whole genome shotgun (WGS) entry which is preliminary data.</text>
</comment>
<organism evidence="1 2">
    <name type="scientific">Acropora cervicornis</name>
    <name type="common">Staghorn coral</name>
    <dbReference type="NCBI Taxonomy" id="6130"/>
    <lineage>
        <taxon>Eukaryota</taxon>
        <taxon>Metazoa</taxon>
        <taxon>Cnidaria</taxon>
        <taxon>Anthozoa</taxon>
        <taxon>Hexacorallia</taxon>
        <taxon>Scleractinia</taxon>
        <taxon>Astrocoeniina</taxon>
        <taxon>Acroporidae</taxon>
        <taxon>Acropora</taxon>
    </lineage>
</organism>
<accession>A0AAD9UTC0</accession>
<name>A0AAD9UTC0_ACRCE</name>
<reference evidence="1" key="1">
    <citation type="journal article" date="2023" name="G3 (Bethesda)">
        <title>Whole genome assembly and annotation of the endangered Caribbean coral Acropora cervicornis.</title>
        <authorList>
            <person name="Selwyn J.D."/>
            <person name="Vollmer S.V."/>
        </authorList>
    </citation>
    <scope>NUCLEOTIDE SEQUENCE</scope>
    <source>
        <strain evidence="1">K2</strain>
    </source>
</reference>
<evidence type="ECO:0000313" key="1">
    <source>
        <dbReference type="EMBL" id="KAK2549211.1"/>
    </source>
</evidence>
<proteinExistence type="predicted"/>